<dbReference type="AlphaFoldDB" id="A0A0E9RGB7"/>
<dbReference type="EMBL" id="GBXM01080391">
    <property type="protein sequence ID" value="JAH28186.1"/>
    <property type="molecule type" value="Transcribed_RNA"/>
</dbReference>
<accession>A0A0E9RGB7</accession>
<reference evidence="1" key="1">
    <citation type="submission" date="2014-11" db="EMBL/GenBank/DDBJ databases">
        <authorList>
            <person name="Amaro Gonzalez C."/>
        </authorList>
    </citation>
    <scope>NUCLEOTIDE SEQUENCE</scope>
</reference>
<name>A0A0E9RGB7_ANGAN</name>
<protein>
    <submittedName>
        <fullName evidence="1">Uncharacterized protein</fullName>
    </submittedName>
</protein>
<reference evidence="1" key="2">
    <citation type="journal article" date="2015" name="Fish Shellfish Immunol.">
        <title>Early steps in the European eel (Anguilla anguilla)-Vibrio vulnificus interaction in the gills: Role of the RtxA13 toxin.</title>
        <authorList>
            <person name="Callol A."/>
            <person name="Pajuelo D."/>
            <person name="Ebbesson L."/>
            <person name="Teles M."/>
            <person name="MacKenzie S."/>
            <person name="Amaro C."/>
        </authorList>
    </citation>
    <scope>NUCLEOTIDE SEQUENCE</scope>
</reference>
<organism evidence="1">
    <name type="scientific">Anguilla anguilla</name>
    <name type="common">European freshwater eel</name>
    <name type="synonym">Muraena anguilla</name>
    <dbReference type="NCBI Taxonomy" id="7936"/>
    <lineage>
        <taxon>Eukaryota</taxon>
        <taxon>Metazoa</taxon>
        <taxon>Chordata</taxon>
        <taxon>Craniata</taxon>
        <taxon>Vertebrata</taxon>
        <taxon>Euteleostomi</taxon>
        <taxon>Actinopterygii</taxon>
        <taxon>Neopterygii</taxon>
        <taxon>Teleostei</taxon>
        <taxon>Anguilliformes</taxon>
        <taxon>Anguillidae</taxon>
        <taxon>Anguilla</taxon>
    </lineage>
</organism>
<sequence length="45" mass="5194">MAHRDSFLIPKKVTKCKVLNKKKGQISVSLHKEATKKHFSQKKNC</sequence>
<proteinExistence type="predicted"/>
<evidence type="ECO:0000313" key="1">
    <source>
        <dbReference type="EMBL" id="JAH28186.1"/>
    </source>
</evidence>